<dbReference type="InterPro" id="IPR050613">
    <property type="entry name" value="Sec_Metabolite_Reg"/>
</dbReference>
<feature type="domain" description="Xylanolytic transcriptional activator regulatory" evidence="6">
    <location>
        <begin position="369"/>
        <end position="443"/>
    </location>
</feature>
<feature type="region of interest" description="Disordered" evidence="4">
    <location>
        <begin position="811"/>
        <end position="842"/>
    </location>
</feature>
<dbReference type="PANTHER" id="PTHR31001:SF49">
    <property type="entry name" value="ZN(II)2CYS6 TRANSCRIPTION FACTOR (EUROFUNG)"/>
    <property type="match status" value="1"/>
</dbReference>
<dbReference type="Pfam" id="PF04082">
    <property type="entry name" value="Fungal_trans"/>
    <property type="match status" value="1"/>
</dbReference>
<keyword evidence="2" id="KW-0479">Metal-binding</keyword>
<dbReference type="PANTHER" id="PTHR31001">
    <property type="entry name" value="UNCHARACTERIZED TRANSCRIPTIONAL REGULATORY PROTEIN"/>
    <property type="match status" value="1"/>
</dbReference>
<sequence length="842" mass="94369">MAPTPPETSSSGRSPEEQYRVVRKRNRVPLSCYPCRTRKKCDRNHPCSNCMKREGGDANSCHYATPVTRKKNQNQGSSSPDDMQNRIDRLEGLVLSLMHGGANISPSSAAVAATASSSGKSTTPPQRVRMTTDSVSSSKCDRDDEAGMNDDNDDDSDVDGGLATSLGILKFDPNQGKSMYIGQEHWHLILTDIAEVKNYFNTHKTELEKSYEKVRLSKPPSAMEGPTILLGAPRATAQELRDGLPSRASVFTLCGRYFSSMDTGTYAVHGPTFQRELRAYWEDPSKPSIMWLGLLYAILTLAMLSYNRVGDEPPEWKGRTLEMAAEYRLRTAQCLVEGDYTKPGEYTVETMLLYVYGEYSSRWDADLGLWMISSLITRIALRLGYHRDAKWFPSLTPFQAEMRRRMWIFIRVTDIMFSHNVSLPSMIRDEDCDTQFPSNLFDDEFGPDINELPPSRPNIEPTPISYMIAKTKLCLELGRILQLTGRVDRPAHYEEILRFDARLREFMQDLPPHLKIRPLEGSHDPVSLIMARFNIDVLYQKIMCILHRRYLSRARQNIRYAHSRRAAVEASLEILQHLATLHRESRPSGRLQSIQWHVTSIATKDSMLPAMVVAMDLHHDNVEKARGERRTPDESFFWTTEQRLNMIEHLELTKNVFQGLADTSVEAYKAYTGLNIMLQKIRLPDPSSESPNGGVNMSGYSDPQSEIKPEHSAAMTLGLLSSGMTPDTAAALASMQTLGPNGFGDVDFSMSTDGPGTGLTPNVPVDLGMNNPQSPFSMFTNLESSGDLMANFDWTAFENYTQSANWGTDNSFTLFPGDATQPQPDQDGSGYSFPNSARASSR</sequence>
<dbReference type="InterPro" id="IPR007219">
    <property type="entry name" value="XnlR_reg_dom"/>
</dbReference>
<dbReference type="InterPro" id="IPR036864">
    <property type="entry name" value="Zn2-C6_fun-type_DNA-bd_sf"/>
</dbReference>
<feature type="compositionally biased region" description="Acidic residues" evidence="4">
    <location>
        <begin position="143"/>
        <end position="158"/>
    </location>
</feature>
<dbReference type="GO" id="GO:0006351">
    <property type="term" value="P:DNA-templated transcription"/>
    <property type="evidence" value="ECO:0007669"/>
    <property type="project" value="InterPro"/>
</dbReference>
<evidence type="ECO:0000256" key="4">
    <source>
        <dbReference type="SAM" id="MobiDB-lite"/>
    </source>
</evidence>
<evidence type="ECO:0000259" key="5">
    <source>
        <dbReference type="SMART" id="SM00066"/>
    </source>
</evidence>
<evidence type="ECO:0000256" key="1">
    <source>
        <dbReference type="ARBA" id="ARBA00004123"/>
    </source>
</evidence>
<dbReference type="RefSeq" id="XP_028465209.1">
    <property type="nucleotide sequence ID" value="XM_028612976.1"/>
</dbReference>
<evidence type="ECO:0000313" key="7">
    <source>
        <dbReference type="EMBL" id="ROT37403.1"/>
    </source>
</evidence>
<keyword evidence="8" id="KW-1185">Reference proteome</keyword>
<gene>
    <name evidence="7" type="ORF">SODALDRAFT_340702</name>
</gene>
<dbReference type="Proteomes" id="UP000272025">
    <property type="component" value="Unassembled WGS sequence"/>
</dbReference>
<dbReference type="GeneID" id="39581454"/>
<evidence type="ECO:0000313" key="8">
    <source>
        <dbReference type="Proteomes" id="UP000272025"/>
    </source>
</evidence>
<name>A0A3N2PSB4_SODAK</name>
<keyword evidence="3" id="KW-0539">Nucleus</keyword>
<dbReference type="InterPro" id="IPR001138">
    <property type="entry name" value="Zn2Cys6_DnaBD"/>
</dbReference>
<feature type="compositionally biased region" description="Polar residues" evidence="4">
    <location>
        <begin position="687"/>
        <end position="704"/>
    </location>
</feature>
<dbReference type="GO" id="GO:0000981">
    <property type="term" value="F:DNA-binding transcription factor activity, RNA polymerase II-specific"/>
    <property type="evidence" value="ECO:0007669"/>
    <property type="project" value="InterPro"/>
</dbReference>
<feature type="compositionally biased region" description="Polar residues" evidence="4">
    <location>
        <begin position="832"/>
        <end position="842"/>
    </location>
</feature>
<feature type="domain" description="Zn(2)-C6 fungal-type" evidence="5">
    <location>
        <begin position="26"/>
        <end position="72"/>
    </location>
</feature>
<evidence type="ECO:0000256" key="3">
    <source>
        <dbReference type="ARBA" id="ARBA00023242"/>
    </source>
</evidence>
<dbReference type="SMART" id="SM00906">
    <property type="entry name" value="Fungal_trans"/>
    <property type="match status" value="1"/>
</dbReference>
<evidence type="ECO:0000256" key="2">
    <source>
        <dbReference type="ARBA" id="ARBA00022723"/>
    </source>
</evidence>
<dbReference type="GO" id="GO:0008270">
    <property type="term" value="F:zinc ion binding"/>
    <property type="evidence" value="ECO:0007669"/>
    <property type="project" value="InterPro"/>
</dbReference>
<dbReference type="Gene3D" id="4.10.240.10">
    <property type="entry name" value="Zn(2)-C6 fungal-type DNA-binding domain"/>
    <property type="match status" value="1"/>
</dbReference>
<feature type="compositionally biased region" description="Low complexity" evidence="4">
    <location>
        <begin position="115"/>
        <end position="125"/>
    </location>
</feature>
<feature type="compositionally biased region" description="Polar residues" evidence="4">
    <location>
        <begin position="129"/>
        <end position="138"/>
    </location>
</feature>
<dbReference type="SUPFAM" id="SSF57701">
    <property type="entry name" value="Zn2/Cys6 DNA-binding domain"/>
    <property type="match status" value="1"/>
</dbReference>
<protein>
    <submittedName>
        <fullName evidence="7">Fungal-specific transcription factor domain-containing protein</fullName>
    </submittedName>
</protein>
<dbReference type="CDD" id="cd00067">
    <property type="entry name" value="GAL4"/>
    <property type="match status" value="1"/>
</dbReference>
<dbReference type="OrthoDB" id="762982at2759"/>
<feature type="region of interest" description="Disordered" evidence="4">
    <location>
        <begin position="685"/>
        <end position="706"/>
    </location>
</feature>
<dbReference type="STRING" id="1314773.A0A3N2PSB4"/>
<accession>A0A3N2PSB4</accession>
<dbReference type="EMBL" id="ML119057">
    <property type="protein sequence ID" value="ROT37403.1"/>
    <property type="molecule type" value="Genomic_DNA"/>
</dbReference>
<feature type="region of interest" description="Disordered" evidence="4">
    <location>
        <begin position="1"/>
        <end position="22"/>
    </location>
</feature>
<dbReference type="AlphaFoldDB" id="A0A3N2PSB4"/>
<organism evidence="7 8">
    <name type="scientific">Sodiomyces alkalinus (strain CBS 110278 / VKM F-3762 / F11)</name>
    <name type="common">Alkaliphilic filamentous fungus</name>
    <dbReference type="NCBI Taxonomy" id="1314773"/>
    <lineage>
        <taxon>Eukaryota</taxon>
        <taxon>Fungi</taxon>
        <taxon>Dikarya</taxon>
        <taxon>Ascomycota</taxon>
        <taxon>Pezizomycotina</taxon>
        <taxon>Sordariomycetes</taxon>
        <taxon>Hypocreomycetidae</taxon>
        <taxon>Glomerellales</taxon>
        <taxon>Plectosphaerellaceae</taxon>
        <taxon>Sodiomyces</taxon>
    </lineage>
</organism>
<dbReference type="CDD" id="cd12148">
    <property type="entry name" value="fungal_TF_MHR"/>
    <property type="match status" value="1"/>
</dbReference>
<feature type="region of interest" description="Disordered" evidence="4">
    <location>
        <begin position="115"/>
        <end position="159"/>
    </location>
</feature>
<dbReference type="GO" id="GO:0005634">
    <property type="term" value="C:nucleus"/>
    <property type="evidence" value="ECO:0007669"/>
    <property type="project" value="UniProtKB-SubCell"/>
</dbReference>
<dbReference type="GO" id="GO:0003677">
    <property type="term" value="F:DNA binding"/>
    <property type="evidence" value="ECO:0007669"/>
    <property type="project" value="InterPro"/>
</dbReference>
<dbReference type="SMART" id="SM00066">
    <property type="entry name" value="GAL4"/>
    <property type="match status" value="1"/>
</dbReference>
<evidence type="ECO:0000259" key="6">
    <source>
        <dbReference type="SMART" id="SM00906"/>
    </source>
</evidence>
<comment type="subcellular location">
    <subcellularLocation>
        <location evidence="1">Nucleus</location>
    </subcellularLocation>
</comment>
<proteinExistence type="predicted"/>
<reference evidence="7 8" key="1">
    <citation type="journal article" date="2018" name="Mol. Ecol.">
        <title>The obligate alkalophilic soda-lake fungus Sodiomyces alkalinus has shifted to a protein diet.</title>
        <authorList>
            <person name="Grum-Grzhimaylo A.A."/>
            <person name="Falkoski D.L."/>
            <person name="van den Heuvel J."/>
            <person name="Valero-Jimenez C.A."/>
            <person name="Min B."/>
            <person name="Choi I.G."/>
            <person name="Lipzen A."/>
            <person name="Daum C.G."/>
            <person name="Aanen D.K."/>
            <person name="Tsang A."/>
            <person name="Henrissat B."/>
            <person name="Bilanenko E.N."/>
            <person name="de Vries R.P."/>
            <person name="van Kan J.A.L."/>
            <person name="Grigoriev I.V."/>
            <person name="Debets A.J.M."/>
        </authorList>
    </citation>
    <scope>NUCLEOTIDE SEQUENCE [LARGE SCALE GENOMIC DNA]</scope>
    <source>
        <strain evidence="7 8">F11</strain>
    </source>
</reference>